<evidence type="ECO:0000313" key="2">
    <source>
        <dbReference type="Proteomes" id="UP001642464"/>
    </source>
</evidence>
<accession>A0ABP0KK46</accession>
<reference evidence="1 2" key="1">
    <citation type="submission" date="2024-02" db="EMBL/GenBank/DDBJ databases">
        <authorList>
            <person name="Chen Y."/>
            <person name="Shah S."/>
            <person name="Dougan E. K."/>
            <person name="Thang M."/>
            <person name="Chan C."/>
        </authorList>
    </citation>
    <scope>NUCLEOTIDE SEQUENCE [LARGE SCALE GENOMIC DNA]</scope>
</reference>
<organism evidence="1 2">
    <name type="scientific">Durusdinium trenchii</name>
    <dbReference type="NCBI Taxonomy" id="1381693"/>
    <lineage>
        <taxon>Eukaryota</taxon>
        <taxon>Sar</taxon>
        <taxon>Alveolata</taxon>
        <taxon>Dinophyceae</taxon>
        <taxon>Suessiales</taxon>
        <taxon>Symbiodiniaceae</taxon>
        <taxon>Durusdinium</taxon>
    </lineage>
</organism>
<name>A0ABP0KK46_9DINO</name>
<comment type="caution">
    <text evidence="1">The sequence shown here is derived from an EMBL/GenBank/DDBJ whole genome shotgun (WGS) entry which is preliminary data.</text>
</comment>
<evidence type="ECO:0000313" key="1">
    <source>
        <dbReference type="EMBL" id="CAK9027191.1"/>
    </source>
</evidence>
<protein>
    <submittedName>
        <fullName evidence="1">Uncharacterized protein</fullName>
    </submittedName>
</protein>
<proteinExistence type="predicted"/>
<keyword evidence="2" id="KW-1185">Reference proteome</keyword>
<dbReference type="Proteomes" id="UP001642464">
    <property type="component" value="Unassembled WGS sequence"/>
</dbReference>
<dbReference type="EMBL" id="CAXAMM010011847">
    <property type="protein sequence ID" value="CAK9027191.1"/>
    <property type="molecule type" value="Genomic_DNA"/>
</dbReference>
<gene>
    <name evidence="1" type="ORF">SCF082_LOCUS17806</name>
</gene>
<sequence>MVSVWPGNYLPSACRGCVVVHRSHPAIWGIFPVPEKEAQKEEFHWDPDSKVFSVVNAKPYPAFTYLTFLQSVVDRHGARFEPGLTRSDGGKEELATTFVVVADPRTAVRLGALEGPPTRGFFAIELERLQSAPQAPPPQEPFGFPLPDEKGPYLCTQGVGGHLTHFFPESYHAIDLRCANHTPVLSIGAGVVKEICQSHKTFLRCFLESEKVWRHPCSEFGQVELHLGAPLLRSHRGLFARHAGLCASAGGRPRAVRPSPRGVRRHRLRARAAPACGGASLRRPGGPLRACALWRLRLCPRGRQLLHLHWRSASATQRRHLADLPRRRRSQHLQIAATLATPGAAEALPTVQSKQ</sequence>